<keyword evidence="2 3" id="KW-0175">Coiled coil</keyword>
<dbReference type="Pfam" id="PF05701">
    <property type="entry name" value="WEMBL"/>
    <property type="match status" value="1"/>
</dbReference>
<feature type="region of interest" description="Disordered" evidence="4">
    <location>
        <begin position="354"/>
        <end position="375"/>
    </location>
</feature>
<evidence type="ECO:0000256" key="1">
    <source>
        <dbReference type="ARBA" id="ARBA00005485"/>
    </source>
</evidence>
<evidence type="ECO:0000256" key="4">
    <source>
        <dbReference type="SAM" id="MobiDB-lite"/>
    </source>
</evidence>
<dbReference type="GO" id="GO:0009903">
    <property type="term" value="P:chloroplast avoidance movement"/>
    <property type="evidence" value="ECO:0000318"/>
    <property type="project" value="GO_Central"/>
</dbReference>
<dbReference type="AlphaFoldDB" id="A0A9R1UJK4"/>
<dbReference type="InterPro" id="IPR008545">
    <property type="entry name" value="Web"/>
</dbReference>
<dbReference type="EMBL" id="NBSK02000009">
    <property type="protein sequence ID" value="KAJ0188647.1"/>
    <property type="molecule type" value="Genomic_DNA"/>
</dbReference>
<reference evidence="5 6" key="1">
    <citation type="journal article" date="2017" name="Nat. Commun.">
        <title>Genome assembly with in vitro proximity ligation data and whole-genome triplication in lettuce.</title>
        <authorList>
            <person name="Reyes-Chin-Wo S."/>
            <person name="Wang Z."/>
            <person name="Yang X."/>
            <person name="Kozik A."/>
            <person name="Arikit S."/>
            <person name="Song C."/>
            <person name="Xia L."/>
            <person name="Froenicke L."/>
            <person name="Lavelle D.O."/>
            <person name="Truco M.J."/>
            <person name="Xia R."/>
            <person name="Zhu S."/>
            <person name="Xu C."/>
            <person name="Xu H."/>
            <person name="Xu X."/>
            <person name="Cox K."/>
            <person name="Korf I."/>
            <person name="Meyers B.C."/>
            <person name="Michelmore R.W."/>
        </authorList>
    </citation>
    <scope>NUCLEOTIDE SEQUENCE [LARGE SCALE GENOMIC DNA]</scope>
    <source>
        <strain evidence="6">cv. Salinas</strain>
        <tissue evidence="5">Seedlings</tissue>
    </source>
</reference>
<evidence type="ECO:0000313" key="6">
    <source>
        <dbReference type="Proteomes" id="UP000235145"/>
    </source>
</evidence>
<evidence type="ECO:0000256" key="2">
    <source>
        <dbReference type="ARBA" id="ARBA00023054"/>
    </source>
</evidence>
<proteinExistence type="inferred from homology"/>
<dbReference type="PANTHER" id="PTHR32054">
    <property type="entry name" value="HEAVY CHAIN, PUTATIVE, EXPRESSED-RELATED-RELATED"/>
    <property type="match status" value="1"/>
</dbReference>
<protein>
    <recommendedName>
        <fullName evidence="7">WEB family protein</fullName>
    </recommendedName>
</protein>
<feature type="compositionally biased region" description="Low complexity" evidence="4">
    <location>
        <begin position="360"/>
        <end position="370"/>
    </location>
</feature>
<evidence type="ECO:0000313" key="5">
    <source>
        <dbReference type="EMBL" id="KAJ0188647.1"/>
    </source>
</evidence>
<dbReference type="Gramene" id="rna-gnl|WGS:NBSK|LSAT_9X59180_mrna">
    <property type="protein sequence ID" value="cds-PLY71017.1"/>
    <property type="gene ID" value="gene-LSAT_9X59180"/>
</dbReference>
<dbReference type="PANTHER" id="PTHR32054:SF36">
    <property type="entry name" value="WEB FAMILY PROTEIN"/>
    <property type="match status" value="1"/>
</dbReference>
<keyword evidence="6" id="KW-1185">Reference proteome</keyword>
<comment type="similarity">
    <text evidence="1">Belongs to the WEB family.</text>
</comment>
<dbReference type="Proteomes" id="UP000235145">
    <property type="component" value="Unassembled WGS sequence"/>
</dbReference>
<dbReference type="GO" id="GO:0005829">
    <property type="term" value="C:cytosol"/>
    <property type="evidence" value="ECO:0000318"/>
    <property type="project" value="GO_Central"/>
</dbReference>
<evidence type="ECO:0000256" key="3">
    <source>
        <dbReference type="SAM" id="Coils"/>
    </source>
</evidence>
<evidence type="ECO:0008006" key="7">
    <source>
        <dbReference type="Google" id="ProtNLM"/>
    </source>
</evidence>
<gene>
    <name evidence="5" type="ORF">LSAT_V11C900481310</name>
</gene>
<feature type="coiled-coil region" evidence="3">
    <location>
        <begin position="60"/>
        <end position="87"/>
    </location>
</feature>
<organism evidence="5 6">
    <name type="scientific">Lactuca sativa</name>
    <name type="common">Garden lettuce</name>
    <dbReference type="NCBI Taxonomy" id="4236"/>
    <lineage>
        <taxon>Eukaryota</taxon>
        <taxon>Viridiplantae</taxon>
        <taxon>Streptophyta</taxon>
        <taxon>Embryophyta</taxon>
        <taxon>Tracheophyta</taxon>
        <taxon>Spermatophyta</taxon>
        <taxon>Magnoliopsida</taxon>
        <taxon>eudicotyledons</taxon>
        <taxon>Gunneridae</taxon>
        <taxon>Pentapetalae</taxon>
        <taxon>asterids</taxon>
        <taxon>campanulids</taxon>
        <taxon>Asterales</taxon>
        <taxon>Asteraceae</taxon>
        <taxon>Cichorioideae</taxon>
        <taxon>Cichorieae</taxon>
        <taxon>Lactucinae</taxon>
        <taxon>Lactuca</taxon>
    </lineage>
</organism>
<dbReference type="OrthoDB" id="649232at2759"/>
<comment type="caution">
    <text evidence="5">The sequence shown here is derived from an EMBL/GenBank/DDBJ whole genome shotgun (WGS) entry which is preliminary data.</text>
</comment>
<dbReference type="GO" id="GO:0009904">
    <property type="term" value="P:chloroplast accumulation movement"/>
    <property type="evidence" value="ECO:0000318"/>
    <property type="project" value="GO_Central"/>
</dbReference>
<accession>A0A9R1UJK4</accession>
<name>A0A9R1UJK4_LACSA</name>
<sequence>MAQSSHVSDNSVPISETRKLINPRVEIDTSPPFGSVKEAVTRFGGSGSWVPLNVLRLAGQDVEEIDMDTVEKQAAELEKELIIKEQETLEVLRELESAKGVMEGLKLNLIKETSSSSIMATTTTLDLNPDSGTTTPIDQSTAKTLTLCPIPMPPGMILTELKEAKSNLNKTTTDLAMIRTSVESLNKKLRTHKSNLAEKDGETKRVIEESVDVSNGFCKKLTFEAQQFRKMEEAAQYEVIKATSEIEHTKLSIKMVEMRLIAAKKMEEAARAMEAVARAENEDTPLIREGITLSYEEYSLLAQKAQKGEEIWKKNEGNENLYRRKTLEEALGPRPDTTIERNRESRNKLFRGRSDETWPTKSTNNNNSKTRAPYPYHGPRGFAPLIGDDSNMINTDRSRPVLRSSVSIGDILSRKLILQDNIVVREDVESQTRRDDVSLSEMLREQSGLIFRDTGKSEKEKRVDKQFFAQRKKFGFIHVSLPLNKHNKKKLNPQTPEPLNVRFS</sequence>